<dbReference type="SUPFAM" id="SSF103473">
    <property type="entry name" value="MFS general substrate transporter"/>
    <property type="match status" value="1"/>
</dbReference>
<comment type="caution">
    <text evidence="4">The sequence shown here is derived from an EMBL/GenBank/DDBJ whole genome shotgun (WGS) entry which is preliminary data.</text>
</comment>
<keyword evidence="2" id="KW-1133">Transmembrane helix</keyword>
<proteinExistence type="predicted"/>
<dbReference type="InterPro" id="IPR050327">
    <property type="entry name" value="Proton-linked_MCT"/>
</dbReference>
<feature type="transmembrane region" description="Helical" evidence="2">
    <location>
        <begin position="91"/>
        <end position="109"/>
    </location>
</feature>
<dbReference type="AlphaFoldDB" id="X0TJP8"/>
<feature type="non-terminal residue" evidence="4">
    <location>
        <position position="1"/>
    </location>
</feature>
<feature type="transmembrane region" description="Helical" evidence="2">
    <location>
        <begin position="56"/>
        <end position="79"/>
    </location>
</feature>
<evidence type="ECO:0000313" key="4">
    <source>
        <dbReference type="EMBL" id="GAF76330.1"/>
    </source>
</evidence>
<dbReference type="InterPro" id="IPR020846">
    <property type="entry name" value="MFS_dom"/>
</dbReference>
<organism evidence="4">
    <name type="scientific">marine sediment metagenome</name>
    <dbReference type="NCBI Taxonomy" id="412755"/>
    <lineage>
        <taxon>unclassified sequences</taxon>
        <taxon>metagenomes</taxon>
        <taxon>ecological metagenomes</taxon>
    </lineage>
</organism>
<feature type="transmembrane region" description="Helical" evidence="2">
    <location>
        <begin position="175"/>
        <end position="198"/>
    </location>
</feature>
<feature type="transmembrane region" description="Helical" evidence="2">
    <location>
        <begin position="210"/>
        <end position="229"/>
    </location>
</feature>
<evidence type="ECO:0000259" key="3">
    <source>
        <dbReference type="PROSITE" id="PS50850"/>
    </source>
</evidence>
<dbReference type="Pfam" id="PF07690">
    <property type="entry name" value="MFS_1"/>
    <property type="match status" value="1"/>
</dbReference>
<sequence length="244" mass="25952">RPEEVGQVPDGLPAAGGSRAADDPEVAPSAPVERAEAAGPEEPEFTVGQAVRTSSFWTLLLAMVFRSAILSSIVVHQIAHLEDIGIARHSAESVLGLMILMSIPGRLLFGWLGDRFRKQHLLAVASVLQGIGIFILANATGLAYVWPFLLIYGLGYGGAIPLTQALRADLFGRKAFPIVSGLIMPATTIGAVIGPIFAGYVFDVTESYRIAFYTFVVLTLLSGLTFLFVRTPKPPAAEPTYAGS</sequence>
<dbReference type="EMBL" id="BARS01004319">
    <property type="protein sequence ID" value="GAF76330.1"/>
    <property type="molecule type" value="Genomic_DNA"/>
</dbReference>
<protein>
    <recommendedName>
        <fullName evidence="3">Major facilitator superfamily (MFS) profile domain-containing protein</fullName>
    </recommendedName>
</protein>
<dbReference type="Gene3D" id="1.20.1250.20">
    <property type="entry name" value="MFS general substrate transporter like domains"/>
    <property type="match status" value="1"/>
</dbReference>
<evidence type="ECO:0000256" key="2">
    <source>
        <dbReference type="SAM" id="Phobius"/>
    </source>
</evidence>
<keyword evidence="2" id="KW-0812">Transmembrane</keyword>
<evidence type="ECO:0000256" key="1">
    <source>
        <dbReference type="SAM" id="MobiDB-lite"/>
    </source>
</evidence>
<feature type="domain" description="Major facilitator superfamily (MFS) profile" evidence="3">
    <location>
        <begin position="55"/>
        <end position="244"/>
    </location>
</feature>
<dbReference type="PANTHER" id="PTHR11360">
    <property type="entry name" value="MONOCARBOXYLATE TRANSPORTER"/>
    <property type="match status" value="1"/>
</dbReference>
<gene>
    <name evidence="4" type="ORF">S01H1_08419</name>
</gene>
<dbReference type="PROSITE" id="PS50850">
    <property type="entry name" value="MFS"/>
    <property type="match status" value="1"/>
</dbReference>
<accession>X0TJP8</accession>
<name>X0TJP8_9ZZZZ</name>
<dbReference type="InterPro" id="IPR036259">
    <property type="entry name" value="MFS_trans_sf"/>
</dbReference>
<feature type="transmembrane region" description="Helical" evidence="2">
    <location>
        <begin position="121"/>
        <end position="139"/>
    </location>
</feature>
<feature type="region of interest" description="Disordered" evidence="1">
    <location>
        <begin position="1"/>
        <end position="46"/>
    </location>
</feature>
<reference evidence="4" key="1">
    <citation type="journal article" date="2014" name="Front. Microbiol.">
        <title>High frequency of phylogenetically diverse reductive dehalogenase-homologous genes in deep subseafloor sedimentary metagenomes.</title>
        <authorList>
            <person name="Kawai M."/>
            <person name="Futagami T."/>
            <person name="Toyoda A."/>
            <person name="Takaki Y."/>
            <person name="Nishi S."/>
            <person name="Hori S."/>
            <person name="Arai W."/>
            <person name="Tsubouchi T."/>
            <person name="Morono Y."/>
            <person name="Uchiyama I."/>
            <person name="Ito T."/>
            <person name="Fujiyama A."/>
            <person name="Inagaki F."/>
            <person name="Takami H."/>
        </authorList>
    </citation>
    <scope>NUCLEOTIDE SEQUENCE</scope>
    <source>
        <strain evidence="4">Expedition CK06-06</strain>
    </source>
</reference>
<dbReference type="GO" id="GO:0022857">
    <property type="term" value="F:transmembrane transporter activity"/>
    <property type="evidence" value="ECO:0007669"/>
    <property type="project" value="InterPro"/>
</dbReference>
<dbReference type="PANTHER" id="PTHR11360:SF284">
    <property type="entry name" value="EG:103B4.3 PROTEIN-RELATED"/>
    <property type="match status" value="1"/>
</dbReference>
<keyword evidence="2" id="KW-0472">Membrane</keyword>
<dbReference type="InterPro" id="IPR011701">
    <property type="entry name" value="MFS"/>
</dbReference>
<feature type="transmembrane region" description="Helical" evidence="2">
    <location>
        <begin position="145"/>
        <end position="163"/>
    </location>
</feature>